<organism evidence="1 2">
    <name type="scientific">Akkermansia biwaensis</name>
    <dbReference type="NCBI Taxonomy" id="2946555"/>
    <lineage>
        <taxon>Bacteria</taxon>
        <taxon>Pseudomonadati</taxon>
        <taxon>Verrucomicrobiota</taxon>
        <taxon>Verrucomicrobiia</taxon>
        <taxon>Verrucomicrobiales</taxon>
        <taxon>Akkermansiaceae</taxon>
        <taxon>Akkermansia</taxon>
    </lineage>
</organism>
<keyword evidence="2" id="KW-1185">Reference proteome</keyword>
<dbReference type="RefSeq" id="WP_215435989.1">
    <property type="nucleotide sequence ID" value="NZ_AP025943.1"/>
</dbReference>
<name>A0ABN6QI46_9BACT</name>
<protein>
    <recommendedName>
        <fullName evidence="3">Porin domain-containing protein</fullName>
    </recommendedName>
</protein>
<evidence type="ECO:0000313" key="2">
    <source>
        <dbReference type="Proteomes" id="UP001062263"/>
    </source>
</evidence>
<dbReference type="Proteomes" id="UP001062263">
    <property type="component" value="Chromosome"/>
</dbReference>
<evidence type="ECO:0008006" key="3">
    <source>
        <dbReference type="Google" id="ProtNLM"/>
    </source>
</evidence>
<gene>
    <name evidence="1" type="ORF">Abiwalacus_18130</name>
</gene>
<dbReference type="EMBL" id="AP025943">
    <property type="protein sequence ID" value="BDL44239.1"/>
    <property type="molecule type" value="Genomic_DNA"/>
</dbReference>
<reference evidence="1" key="1">
    <citation type="submission" date="2022-06" db="EMBL/GenBank/DDBJ databases">
        <title>Akkermansia biwalacus sp. nov., an anaerobic mucin-degrading bacterium isolated from human intestine.</title>
        <authorList>
            <person name="Kobayashi Y."/>
            <person name="Inoue S."/>
            <person name="Kawahara T."/>
            <person name="Kohda N."/>
        </authorList>
    </citation>
    <scope>NUCLEOTIDE SEQUENCE</scope>
    <source>
        <strain evidence="1">WON2089</strain>
    </source>
</reference>
<proteinExistence type="predicted"/>
<accession>A0ABN6QI46</accession>
<sequence>MKVPFFTLSASGEWKQQEDDKCKGSLHIKSGEILKGLTLNGTFSGNWEDGFSQERYVPSVGLNYTTKIAQSLSFDASVTLQDLSANPLKATCLASLKSSGSSQDGKIRYHALLSVNQDIGPKVPPVSIKMEGGIEYKPYDNVSFYLKGEEKITEKDSDGVFSAGVRIDF</sequence>
<evidence type="ECO:0000313" key="1">
    <source>
        <dbReference type="EMBL" id="BDL44239.1"/>
    </source>
</evidence>